<sequence>METQQSSKVVSFLYDLAYRLGISPWDLGKPMDELVDLIEGDKSLPAGRAIDLGCGAGTKSIYLARQGWKVTGVDISGQALTHARTRTAEAGVDVDYIQADLLNMPSELAERRFDFLLDFGCAHNLRNTAKAAYAQATAGIAAPGATLYLYAFTRGPQSVTRKQIHTDFAPYWNLVSAEPGSIRRWPDAGPFWYRMQLRE</sequence>
<evidence type="ECO:0000256" key="2">
    <source>
        <dbReference type="ARBA" id="ARBA00022679"/>
    </source>
</evidence>
<comment type="caution">
    <text evidence="5">The sequence shown here is derived from an EMBL/GenBank/DDBJ whole genome shotgun (WGS) entry which is preliminary data.</text>
</comment>
<evidence type="ECO:0000313" key="6">
    <source>
        <dbReference type="Proteomes" id="UP000254869"/>
    </source>
</evidence>
<evidence type="ECO:0000256" key="3">
    <source>
        <dbReference type="ARBA" id="ARBA00022691"/>
    </source>
</evidence>
<dbReference type="STRING" id="1210086.GCA_001613105_03838"/>
<dbReference type="Pfam" id="PF13649">
    <property type="entry name" value="Methyltransf_25"/>
    <property type="match status" value="1"/>
</dbReference>
<keyword evidence="1 5" id="KW-0489">Methyltransferase</keyword>
<dbReference type="RefSeq" id="WP_255285523.1">
    <property type="nucleotide sequence ID" value="NZ_QQBC01000004.1"/>
</dbReference>
<dbReference type="Gene3D" id="3.40.50.150">
    <property type="entry name" value="Vaccinia Virus protein VP39"/>
    <property type="match status" value="1"/>
</dbReference>
<dbReference type="GO" id="GO:0032259">
    <property type="term" value="P:methylation"/>
    <property type="evidence" value="ECO:0007669"/>
    <property type="project" value="UniProtKB-KW"/>
</dbReference>
<protein>
    <submittedName>
        <fullName evidence="5">Methyltransferase family protein</fullName>
    </submittedName>
</protein>
<gene>
    <name evidence="5" type="ORF">DFR76_104213</name>
</gene>
<dbReference type="InterPro" id="IPR041698">
    <property type="entry name" value="Methyltransf_25"/>
</dbReference>
<evidence type="ECO:0000313" key="5">
    <source>
        <dbReference type="EMBL" id="RDI66467.1"/>
    </source>
</evidence>
<dbReference type="EMBL" id="QQBC01000004">
    <property type="protein sequence ID" value="RDI66467.1"/>
    <property type="molecule type" value="Genomic_DNA"/>
</dbReference>
<name>A0A370I6V7_9NOCA</name>
<evidence type="ECO:0000259" key="4">
    <source>
        <dbReference type="Pfam" id="PF13649"/>
    </source>
</evidence>
<dbReference type="PANTHER" id="PTHR43464:SF19">
    <property type="entry name" value="UBIQUINONE BIOSYNTHESIS O-METHYLTRANSFERASE, MITOCHONDRIAL"/>
    <property type="match status" value="1"/>
</dbReference>
<dbReference type="Proteomes" id="UP000254869">
    <property type="component" value="Unassembled WGS sequence"/>
</dbReference>
<keyword evidence="2 5" id="KW-0808">Transferase</keyword>
<keyword evidence="6" id="KW-1185">Reference proteome</keyword>
<dbReference type="SUPFAM" id="SSF53335">
    <property type="entry name" value="S-adenosyl-L-methionine-dependent methyltransferases"/>
    <property type="match status" value="1"/>
</dbReference>
<dbReference type="InterPro" id="IPR029063">
    <property type="entry name" value="SAM-dependent_MTases_sf"/>
</dbReference>
<proteinExistence type="predicted"/>
<accession>A0A370I6V7</accession>
<dbReference type="CDD" id="cd02440">
    <property type="entry name" value="AdoMet_MTases"/>
    <property type="match status" value="1"/>
</dbReference>
<keyword evidence="3" id="KW-0949">S-adenosyl-L-methionine</keyword>
<organism evidence="5 6">
    <name type="scientific">Nocardia pseudobrasiliensis</name>
    <dbReference type="NCBI Taxonomy" id="45979"/>
    <lineage>
        <taxon>Bacteria</taxon>
        <taxon>Bacillati</taxon>
        <taxon>Actinomycetota</taxon>
        <taxon>Actinomycetes</taxon>
        <taxon>Mycobacteriales</taxon>
        <taxon>Nocardiaceae</taxon>
        <taxon>Nocardia</taxon>
    </lineage>
</organism>
<dbReference type="GO" id="GO:0008168">
    <property type="term" value="F:methyltransferase activity"/>
    <property type="evidence" value="ECO:0007669"/>
    <property type="project" value="UniProtKB-KW"/>
</dbReference>
<dbReference type="AlphaFoldDB" id="A0A370I6V7"/>
<dbReference type="PANTHER" id="PTHR43464">
    <property type="entry name" value="METHYLTRANSFERASE"/>
    <property type="match status" value="1"/>
</dbReference>
<feature type="domain" description="Methyltransferase" evidence="4">
    <location>
        <begin position="50"/>
        <end position="138"/>
    </location>
</feature>
<evidence type="ECO:0000256" key="1">
    <source>
        <dbReference type="ARBA" id="ARBA00022603"/>
    </source>
</evidence>
<reference evidence="5 6" key="1">
    <citation type="submission" date="2018-07" db="EMBL/GenBank/DDBJ databases">
        <title>Genomic Encyclopedia of Type Strains, Phase IV (KMG-IV): sequencing the most valuable type-strain genomes for metagenomic binning, comparative biology and taxonomic classification.</title>
        <authorList>
            <person name="Goeker M."/>
        </authorList>
    </citation>
    <scope>NUCLEOTIDE SEQUENCE [LARGE SCALE GENOMIC DNA]</scope>
    <source>
        <strain evidence="5 6">DSM 44290</strain>
    </source>
</reference>